<dbReference type="InterPro" id="IPR005913">
    <property type="entry name" value="dTDP_dehydrorham_reduct"/>
</dbReference>
<dbReference type="EMBL" id="JAWRVI010000021">
    <property type="protein sequence ID" value="KAK4089092.1"/>
    <property type="molecule type" value="Genomic_DNA"/>
</dbReference>
<dbReference type="PANTHER" id="PTHR10491">
    <property type="entry name" value="DTDP-4-DEHYDRORHAMNOSE REDUCTASE"/>
    <property type="match status" value="1"/>
</dbReference>
<evidence type="ECO:0000313" key="3">
    <source>
        <dbReference type="EMBL" id="KAK4089092.1"/>
    </source>
</evidence>
<reference evidence="3" key="3">
    <citation type="submission" date="2023-11" db="EMBL/GenBank/DDBJ databases">
        <authorList>
            <person name="Beijen E."/>
            <person name="Ohm R.A."/>
        </authorList>
    </citation>
    <scope>NUCLEOTIDE SEQUENCE</scope>
    <source>
        <strain evidence="3">CBS 150709</strain>
    </source>
</reference>
<dbReference type="GO" id="GO:0048269">
    <property type="term" value="C:methionine adenosyltransferase complex"/>
    <property type="evidence" value="ECO:0007669"/>
    <property type="project" value="TreeGrafter"/>
</dbReference>
<evidence type="ECO:0000313" key="6">
    <source>
        <dbReference type="Proteomes" id="UP001287286"/>
    </source>
</evidence>
<dbReference type="Gene3D" id="3.40.50.720">
    <property type="entry name" value="NAD(P)-binding Rossmann-like Domain"/>
    <property type="match status" value="1"/>
</dbReference>
<gene>
    <name evidence="4" type="ORF">PCL_01418</name>
    <name evidence="3" type="ORF">Purlil1_6525</name>
</gene>
<dbReference type="GO" id="GO:0006556">
    <property type="term" value="P:S-adenosylmethionine biosynthetic process"/>
    <property type="evidence" value="ECO:0007669"/>
    <property type="project" value="TreeGrafter"/>
</dbReference>
<evidence type="ECO:0000313" key="4">
    <source>
        <dbReference type="EMBL" id="PWI69033.1"/>
    </source>
</evidence>
<dbReference type="Proteomes" id="UP000245956">
    <property type="component" value="Unassembled WGS sequence"/>
</dbReference>
<dbReference type="AlphaFoldDB" id="A0A2U3E3E9"/>
<proteinExistence type="predicted"/>
<dbReference type="SUPFAM" id="SSF51735">
    <property type="entry name" value="NAD(P)-binding Rossmann-fold domains"/>
    <property type="match status" value="1"/>
</dbReference>
<dbReference type="EMBL" id="LCWV01000013">
    <property type="protein sequence ID" value="PWI69033.1"/>
    <property type="molecule type" value="Genomic_DNA"/>
</dbReference>
<accession>A0A2U3E3E9</accession>
<feature type="domain" description="RmlD-like substrate binding" evidence="2">
    <location>
        <begin position="8"/>
        <end position="176"/>
    </location>
</feature>
<feature type="compositionally biased region" description="Basic and acidic residues" evidence="1">
    <location>
        <begin position="509"/>
        <end position="528"/>
    </location>
</feature>
<dbReference type="Proteomes" id="UP001287286">
    <property type="component" value="Unassembled WGS sequence"/>
</dbReference>
<dbReference type="GO" id="GO:0048270">
    <property type="term" value="F:methionine adenosyltransferase regulator activity"/>
    <property type="evidence" value="ECO:0007669"/>
    <property type="project" value="TreeGrafter"/>
</dbReference>
<evidence type="ECO:0000256" key="1">
    <source>
        <dbReference type="SAM" id="MobiDB-lite"/>
    </source>
</evidence>
<dbReference type="Pfam" id="PF04321">
    <property type="entry name" value="RmlD_sub_bind"/>
    <property type="match status" value="1"/>
</dbReference>
<evidence type="ECO:0000259" key="2">
    <source>
        <dbReference type="Pfam" id="PF04321"/>
    </source>
</evidence>
<feature type="compositionally biased region" description="Basic and acidic residues" evidence="1">
    <location>
        <begin position="544"/>
        <end position="554"/>
    </location>
</feature>
<dbReference type="PANTHER" id="PTHR10491:SF4">
    <property type="entry name" value="METHIONINE ADENOSYLTRANSFERASE 2 SUBUNIT BETA"/>
    <property type="match status" value="1"/>
</dbReference>
<feature type="region of interest" description="Disordered" evidence="1">
    <location>
        <begin position="401"/>
        <end position="438"/>
    </location>
</feature>
<reference evidence="4 5" key="2">
    <citation type="journal article" date="2016" name="Front. Microbiol.">
        <title>Genome and transcriptome sequences reveal the specific parasitism of the nematophagous Purpureocillium lilacinum 36-1.</title>
        <authorList>
            <person name="Xie J."/>
            <person name="Li S."/>
            <person name="Mo C."/>
            <person name="Xiao X."/>
            <person name="Peng D."/>
            <person name="Wang G."/>
            <person name="Xiao Y."/>
        </authorList>
    </citation>
    <scope>NUCLEOTIDE SEQUENCE [LARGE SCALE GENOMIC DNA]</scope>
    <source>
        <strain evidence="4 5">36-1</strain>
    </source>
</reference>
<keyword evidence="6" id="KW-1185">Reference proteome</keyword>
<feature type="region of interest" description="Disordered" evidence="1">
    <location>
        <begin position="476"/>
        <end position="554"/>
    </location>
</feature>
<evidence type="ECO:0000313" key="5">
    <source>
        <dbReference type="Proteomes" id="UP000245956"/>
    </source>
</evidence>
<feature type="compositionally biased region" description="Low complexity" evidence="1">
    <location>
        <begin position="401"/>
        <end position="419"/>
    </location>
</feature>
<protein>
    <recommendedName>
        <fullName evidence="2">RmlD-like substrate binding domain-containing protein</fullName>
    </recommendedName>
</protein>
<reference evidence="3 6" key="4">
    <citation type="journal article" date="2024" name="Microbiol. Resour. Announc.">
        <title>Genome annotations for the ascomycete fungi Trichoderma harzianum, Trichoderma aggressivum, and Purpureocillium lilacinum.</title>
        <authorList>
            <person name="Beijen E.P.W."/>
            <person name="Ohm R.A."/>
        </authorList>
    </citation>
    <scope>NUCLEOTIDE SEQUENCE [LARGE SCALE GENOMIC DNA]</scope>
    <source>
        <strain evidence="3 6">CBS 150709</strain>
    </source>
</reference>
<organism evidence="4 5">
    <name type="scientific">Purpureocillium lilacinum</name>
    <name type="common">Paecilomyces lilacinus</name>
    <dbReference type="NCBI Taxonomy" id="33203"/>
    <lineage>
        <taxon>Eukaryota</taxon>
        <taxon>Fungi</taxon>
        <taxon>Dikarya</taxon>
        <taxon>Ascomycota</taxon>
        <taxon>Pezizomycotina</taxon>
        <taxon>Sordariomycetes</taxon>
        <taxon>Hypocreomycetidae</taxon>
        <taxon>Hypocreales</taxon>
        <taxon>Ophiocordycipitaceae</taxon>
        <taxon>Purpureocillium</taxon>
    </lineage>
</organism>
<dbReference type="InterPro" id="IPR036291">
    <property type="entry name" value="NAD(P)-bd_dom_sf"/>
</dbReference>
<reference evidence="4" key="1">
    <citation type="submission" date="2015-05" db="EMBL/GenBank/DDBJ databases">
        <authorList>
            <person name="Wang D.B."/>
            <person name="Wang M."/>
        </authorList>
    </citation>
    <scope>NUCLEOTIDE SEQUENCE</scope>
    <source>
        <strain evidence="4">36-1</strain>
    </source>
</reference>
<dbReference type="CDD" id="cd05254">
    <property type="entry name" value="dTDP_HR_like_SDR_e"/>
    <property type="match status" value="1"/>
</dbReference>
<dbReference type="InterPro" id="IPR029903">
    <property type="entry name" value="RmlD-like-bd"/>
</dbReference>
<sequence length="554" mass="61381">MASFPPRFLIWGGSGWLAGLLEDLLKKQGKEVFTTTVRMEDPIETGKELQRVRPTHVLNCAGCTGRPNVDWCEDHKADTVRSNVIGVLSLADQCFRSNIHCTVFATGCIYQYDETHPIGGPGFTEDDAPNFAGSFYSMTKGHVEPILSSYGNCLILRLRMPVSDDLHPRNFVTKIITYEHVVDIPNSNTILHDLLPASLVLAEHKEVGVYNFTNPGAISHNEVLGLFKEIVRPDLTWQNFSLEEQAKVIKAGRSNCELDVTKIVTKLGEYGYEIPEVHEARFESYYFPGSHENKFACCNGEASAVRREAHHWPAILRGPHVTQPFNRKDWATAHVTRRILSCGFLAGGSATTRAAKKAAAEAIATTRQPEPHIVAGSAPFSPPTPAALSFSPSYVRRAQAYPAPAAQDAARPRPQAPAREPLHRHHVQRPRCVFPPSRLPTAPGPLALWVLRASSWSPSMATDVLGVCGLQRRRVRRHREPAPAVHGRSPSAAGPRQHNQLPSVANAKVRHEPAEAKVRPSATDRYDDKEEGDEEQTRVTPQWGRHERGQFALQ</sequence>
<name>A0A2U3E3E9_PURLI</name>
<comment type="caution">
    <text evidence="4">The sequence shown here is derived from an EMBL/GenBank/DDBJ whole genome shotgun (WGS) entry which is preliminary data.</text>
</comment>